<comment type="caution">
    <text evidence="1">The sequence shown here is derived from an EMBL/GenBank/DDBJ whole genome shotgun (WGS) entry which is preliminary data.</text>
</comment>
<protein>
    <submittedName>
        <fullName evidence="1">Uncharacterized protein</fullName>
    </submittedName>
</protein>
<reference evidence="1" key="1">
    <citation type="submission" date="2020-10" db="EMBL/GenBank/DDBJ databases">
        <authorList>
            <person name="Gilroy R."/>
        </authorList>
    </citation>
    <scope>NUCLEOTIDE SEQUENCE</scope>
    <source>
        <strain evidence="1">10192</strain>
    </source>
</reference>
<evidence type="ECO:0000313" key="1">
    <source>
        <dbReference type="EMBL" id="MBO8430449.1"/>
    </source>
</evidence>
<gene>
    <name evidence="1" type="ORF">IAC76_03605</name>
</gene>
<dbReference type="Proteomes" id="UP000823632">
    <property type="component" value="Unassembled WGS sequence"/>
</dbReference>
<sequence>MYDDLKREEIIVELNGLINRADEFKNDLDSYCEFMLETFLATSGIN</sequence>
<dbReference type="AlphaFoldDB" id="A0A9D9DMH4"/>
<name>A0A9D9DMH4_9BACT</name>
<evidence type="ECO:0000313" key="2">
    <source>
        <dbReference type="Proteomes" id="UP000823632"/>
    </source>
</evidence>
<accession>A0A9D9DMH4</accession>
<reference evidence="1" key="2">
    <citation type="journal article" date="2021" name="PeerJ">
        <title>Extensive microbial diversity within the chicken gut microbiome revealed by metagenomics and culture.</title>
        <authorList>
            <person name="Gilroy R."/>
            <person name="Ravi A."/>
            <person name="Getino M."/>
            <person name="Pursley I."/>
            <person name="Horton D.L."/>
            <person name="Alikhan N.F."/>
            <person name="Baker D."/>
            <person name="Gharbi K."/>
            <person name="Hall N."/>
            <person name="Watson M."/>
            <person name="Adriaenssens E.M."/>
            <person name="Foster-Nyarko E."/>
            <person name="Jarju S."/>
            <person name="Secka A."/>
            <person name="Antonio M."/>
            <person name="Oren A."/>
            <person name="Chaudhuri R.R."/>
            <person name="La Ragione R."/>
            <person name="Hildebrand F."/>
            <person name="Pallen M.J."/>
        </authorList>
    </citation>
    <scope>NUCLEOTIDE SEQUENCE</scope>
    <source>
        <strain evidence="1">10192</strain>
    </source>
</reference>
<dbReference type="EMBL" id="JADIND010000078">
    <property type="protein sequence ID" value="MBO8430449.1"/>
    <property type="molecule type" value="Genomic_DNA"/>
</dbReference>
<proteinExistence type="predicted"/>
<organism evidence="1 2">
    <name type="scientific">Candidatus Scatousia excrementipullorum</name>
    <dbReference type="NCBI Taxonomy" id="2840936"/>
    <lineage>
        <taxon>Bacteria</taxon>
        <taxon>Candidatus Scatousia</taxon>
    </lineage>
</organism>